<dbReference type="EMBL" id="JANAVB010022798">
    <property type="protein sequence ID" value="KAJ6823521.1"/>
    <property type="molecule type" value="Genomic_DNA"/>
</dbReference>
<reference evidence="1" key="2">
    <citation type="submission" date="2023-04" db="EMBL/GenBank/DDBJ databases">
        <authorList>
            <person name="Bruccoleri R.E."/>
            <person name="Oakeley E.J."/>
            <person name="Faust A.-M."/>
            <person name="Dessus-Babus S."/>
            <person name="Altorfer M."/>
            <person name="Burckhardt D."/>
            <person name="Oertli M."/>
            <person name="Naumann U."/>
            <person name="Petersen F."/>
            <person name="Wong J."/>
        </authorList>
    </citation>
    <scope>NUCLEOTIDE SEQUENCE</scope>
    <source>
        <strain evidence="1">GSM-AAB239-AS_SAM_17_03QT</strain>
        <tissue evidence="1">Leaf</tissue>
    </source>
</reference>
<proteinExistence type="predicted"/>
<dbReference type="Proteomes" id="UP001140949">
    <property type="component" value="Unassembled WGS sequence"/>
</dbReference>
<dbReference type="AlphaFoldDB" id="A0AAX6G5S3"/>
<organism evidence="1 2">
    <name type="scientific">Iris pallida</name>
    <name type="common">Sweet iris</name>
    <dbReference type="NCBI Taxonomy" id="29817"/>
    <lineage>
        <taxon>Eukaryota</taxon>
        <taxon>Viridiplantae</taxon>
        <taxon>Streptophyta</taxon>
        <taxon>Embryophyta</taxon>
        <taxon>Tracheophyta</taxon>
        <taxon>Spermatophyta</taxon>
        <taxon>Magnoliopsida</taxon>
        <taxon>Liliopsida</taxon>
        <taxon>Asparagales</taxon>
        <taxon>Iridaceae</taxon>
        <taxon>Iridoideae</taxon>
        <taxon>Irideae</taxon>
        <taxon>Iris</taxon>
    </lineage>
</organism>
<gene>
    <name evidence="1" type="ORF">M6B38_383035</name>
</gene>
<sequence length="26" mass="2842">MAFVSEYGCVSSGVSKRMCPCDLCRL</sequence>
<name>A0AAX6G5S3_IRIPA</name>
<comment type="caution">
    <text evidence="1">The sequence shown here is derived from an EMBL/GenBank/DDBJ whole genome shotgun (WGS) entry which is preliminary data.</text>
</comment>
<reference evidence="1" key="1">
    <citation type="journal article" date="2023" name="GigaByte">
        <title>Genome assembly of the bearded iris, Iris pallida Lam.</title>
        <authorList>
            <person name="Bruccoleri R.E."/>
            <person name="Oakeley E.J."/>
            <person name="Faust A.M.E."/>
            <person name="Altorfer M."/>
            <person name="Dessus-Babus S."/>
            <person name="Burckhardt D."/>
            <person name="Oertli M."/>
            <person name="Naumann U."/>
            <person name="Petersen F."/>
            <person name="Wong J."/>
        </authorList>
    </citation>
    <scope>NUCLEOTIDE SEQUENCE</scope>
    <source>
        <strain evidence="1">GSM-AAB239-AS_SAM_17_03QT</strain>
    </source>
</reference>
<accession>A0AAX6G5S3</accession>
<protein>
    <submittedName>
        <fullName evidence="1">Uncharacterized protein</fullName>
    </submittedName>
</protein>
<evidence type="ECO:0000313" key="2">
    <source>
        <dbReference type="Proteomes" id="UP001140949"/>
    </source>
</evidence>
<keyword evidence="2" id="KW-1185">Reference proteome</keyword>
<evidence type="ECO:0000313" key="1">
    <source>
        <dbReference type="EMBL" id="KAJ6823521.1"/>
    </source>
</evidence>